<dbReference type="PANTHER" id="PTHR30600:SF10">
    <property type="entry name" value="BLL6722 PROTEIN"/>
    <property type="match status" value="1"/>
</dbReference>
<keyword evidence="2 6" id="KW-0479">Metal-binding</keyword>
<sequence>MRWRKRFSLFGLLLVVSLTAVLLSTNLLAPKLTLATEALLQPAPTQPLGYYDYFGKLLTPQAAEKLVRKKGLDPSAPGAFERIGAVQITQQLIEAGDDIFLNRKVGDTLGIQGVLGFGTGLARIQPELIAAIRKLGGRPTTNLQLTLQQDLKLGSHFYAKGSTLDTGLDVLLGATFPIGLKPDGNFTCAVCHDVTSQLGDRLKGVPNGDLNVRFLIALAPNSTAGFARLDLDPLDPKYQGNGKAIVDSRGNLVTLPDPQKFEDAFDDTLLDVPFGHFESSPDGINNTTQIPSVFTFKSGPYFFDGQFAIGPFAGLSATGNGVHSSEGNLLAAAQLSTETLGLDPEVYLGVVLQNAADPRLRLPEGVRVKPSEWLRQVAPDPRQAELEDQIPAPGAGTYPNLRPSLFTYNGAIFSPDSFVQDDIASGPFLFADNAMAAFQNSLVPPPNRTQENITALKNGSVRRGAQVFQRANCATCHAPPFFTDNKIHPLKQLGNNSARARSRLALKDVLVPPKIYTLNNPVPIPANAEVLDVPTEGISDSPTTLPKGFLPDGGYKTLSLRGVYLSAPYLHDGGVAVRAGSLKIQSNGSFTVVDRTGLGLTGTLSIGQSADSASSLRALLDRQLRSQVIAANQANPALVRSNLDGTGHEFYVDKTTGFTPAQQTDLINFLLALDDDPGRF</sequence>
<keyword evidence="3" id="KW-0732">Signal</keyword>
<evidence type="ECO:0000256" key="3">
    <source>
        <dbReference type="ARBA" id="ARBA00022729"/>
    </source>
</evidence>
<dbReference type="STRING" id="251229.Chro_3107"/>
<protein>
    <recommendedName>
        <fullName evidence="7">Cytochrome c domain-containing protein</fullName>
    </recommendedName>
</protein>
<keyword evidence="9" id="KW-1185">Reference proteome</keyword>
<evidence type="ECO:0000259" key="7">
    <source>
        <dbReference type="PROSITE" id="PS51007"/>
    </source>
</evidence>
<dbReference type="HOGENOM" id="CLU_027793_0_0_3"/>
<dbReference type="InterPro" id="IPR009056">
    <property type="entry name" value="Cyt_c-like_dom"/>
</dbReference>
<dbReference type="OrthoDB" id="9772811at2"/>
<dbReference type="GO" id="GO:0009055">
    <property type="term" value="F:electron transfer activity"/>
    <property type="evidence" value="ECO:0007669"/>
    <property type="project" value="InterPro"/>
</dbReference>
<dbReference type="PROSITE" id="PS51007">
    <property type="entry name" value="CYTC"/>
    <property type="match status" value="1"/>
</dbReference>
<evidence type="ECO:0000256" key="5">
    <source>
        <dbReference type="ARBA" id="ARBA00023004"/>
    </source>
</evidence>
<proteinExistence type="predicted"/>
<dbReference type="eggNOG" id="COG1858">
    <property type="taxonomic scope" value="Bacteria"/>
</dbReference>
<dbReference type="GO" id="GO:0046872">
    <property type="term" value="F:metal ion binding"/>
    <property type="evidence" value="ECO:0007669"/>
    <property type="project" value="UniProtKB-KW"/>
</dbReference>
<dbReference type="InterPro" id="IPR051395">
    <property type="entry name" value="Cytochrome_c_Peroxidase/MauG"/>
</dbReference>
<keyword evidence="4" id="KW-0560">Oxidoreductase</keyword>
<dbReference type="SUPFAM" id="SSF46626">
    <property type="entry name" value="Cytochrome c"/>
    <property type="match status" value="1"/>
</dbReference>
<evidence type="ECO:0000256" key="4">
    <source>
        <dbReference type="ARBA" id="ARBA00023002"/>
    </source>
</evidence>
<dbReference type="GO" id="GO:0020037">
    <property type="term" value="F:heme binding"/>
    <property type="evidence" value="ECO:0007669"/>
    <property type="project" value="InterPro"/>
</dbReference>
<dbReference type="Gene3D" id="1.10.760.10">
    <property type="entry name" value="Cytochrome c-like domain"/>
    <property type="match status" value="1"/>
</dbReference>
<keyword evidence="5 6" id="KW-0408">Iron</keyword>
<gene>
    <name evidence="8" type="ORF">Chro_3107</name>
</gene>
<evidence type="ECO:0000256" key="6">
    <source>
        <dbReference type="PROSITE-ProRule" id="PRU00433"/>
    </source>
</evidence>
<feature type="domain" description="Cytochrome c" evidence="7">
    <location>
        <begin position="459"/>
        <end position="541"/>
    </location>
</feature>
<dbReference type="InParanoid" id="K9U2V5"/>
<organism evidence="8 9">
    <name type="scientific">Chroococcidiopsis thermalis (strain PCC 7203)</name>
    <dbReference type="NCBI Taxonomy" id="251229"/>
    <lineage>
        <taxon>Bacteria</taxon>
        <taxon>Bacillati</taxon>
        <taxon>Cyanobacteriota</taxon>
        <taxon>Cyanophyceae</taxon>
        <taxon>Chroococcidiopsidales</taxon>
        <taxon>Chroococcidiopsidaceae</taxon>
        <taxon>Chroococcidiopsis</taxon>
    </lineage>
</organism>
<evidence type="ECO:0000256" key="2">
    <source>
        <dbReference type="ARBA" id="ARBA00022723"/>
    </source>
</evidence>
<dbReference type="EMBL" id="CP003597">
    <property type="protein sequence ID" value="AFY88574.1"/>
    <property type="molecule type" value="Genomic_DNA"/>
</dbReference>
<evidence type="ECO:0000313" key="8">
    <source>
        <dbReference type="EMBL" id="AFY88574.1"/>
    </source>
</evidence>
<evidence type="ECO:0000313" key="9">
    <source>
        <dbReference type="Proteomes" id="UP000010384"/>
    </source>
</evidence>
<dbReference type="GO" id="GO:0004130">
    <property type="term" value="F:cytochrome-c peroxidase activity"/>
    <property type="evidence" value="ECO:0007669"/>
    <property type="project" value="TreeGrafter"/>
</dbReference>
<dbReference type="AlphaFoldDB" id="K9U2V5"/>
<dbReference type="Proteomes" id="UP000010384">
    <property type="component" value="Chromosome"/>
</dbReference>
<name>K9U2V5_CHRTP</name>
<dbReference type="PATRIC" id="fig|251229.3.peg.3632"/>
<accession>K9U2V5</accession>
<evidence type="ECO:0000256" key="1">
    <source>
        <dbReference type="ARBA" id="ARBA00022617"/>
    </source>
</evidence>
<dbReference type="PANTHER" id="PTHR30600">
    <property type="entry name" value="CYTOCHROME C PEROXIDASE-RELATED"/>
    <property type="match status" value="1"/>
</dbReference>
<dbReference type="InterPro" id="IPR036909">
    <property type="entry name" value="Cyt_c-like_dom_sf"/>
</dbReference>
<keyword evidence="1 6" id="KW-0349">Heme</keyword>
<dbReference type="KEGG" id="cthe:Chro_3107"/>
<dbReference type="RefSeq" id="WP_015155120.1">
    <property type="nucleotide sequence ID" value="NC_019695.1"/>
</dbReference>
<reference evidence="8 9" key="1">
    <citation type="submission" date="2012-06" db="EMBL/GenBank/DDBJ databases">
        <title>Finished chromosome of genome of Chroococcidiopsis thermalis PCC 7203.</title>
        <authorList>
            <consortium name="US DOE Joint Genome Institute"/>
            <person name="Gugger M."/>
            <person name="Coursin T."/>
            <person name="Rippka R."/>
            <person name="Tandeau De Marsac N."/>
            <person name="Huntemann M."/>
            <person name="Wei C.-L."/>
            <person name="Han J."/>
            <person name="Detter J.C."/>
            <person name="Han C."/>
            <person name="Tapia R."/>
            <person name="Davenport K."/>
            <person name="Daligault H."/>
            <person name="Erkkila T."/>
            <person name="Gu W."/>
            <person name="Munk A.C.C."/>
            <person name="Teshima H."/>
            <person name="Xu Y."/>
            <person name="Chain P."/>
            <person name="Chen A."/>
            <person name="Krypides N."/>
            <person name="Mavromatis K."/>
            <person name="Markowitz V."/>
            <person name="Szeto E."/>
            <person name="Ivanova N."/>
            <person name="Mikhailova N."/>
            <person name="Ovchinnikova G."/>
            <person name="Pagani I."/>
            <person name="Pati A."/>
            <person name="Goodwin L."/>
            <person name="Peters L."/>
            <person name="Pitluck S."/>
            <person name="Woyke T."/>
            <person name="Kerfeld C."/>
        </authorList>
    </citation>
    <scope>NUCLEOTIDE SEQUENCE [LARGE SCALE GENOMIC DNA]</scope>
    <source>
        <strain evidence="8 9">PCC 7203</strain>
    </source>
</reference>